<name>Q9WWT6_PSEPU</name>
<dbReference type="EMBL" id="AF102270">
    <property type="protein sequence ID" value="AAD28161.1"/>
    <property type="molecule type" value="Genomic_DNA"/>
</dbReference>
<protein>
    <submittedName>
        <fullName evidence="1">Uncharacterized protein</fullName>
    </submittedName>
</protein>
<reference evidence="1" key="1">
    <citation type="journal article" date="1999" name="Gene">
        <title>Transcriptional regulation by iron of genes encoding iron- and manganese-superoxide dismutases from Pseudomonas putida.</title>
        <authorList>
            <person name="Kim Y.C."/>
            <person name="Miller C.D."/>
            <person name="Anderson A.J."/>
        </authorList>
    </citation>
    <scope>NUCLEOTIDE SEQUENCE</scope>
    <source>
        <strain evidence="1">Corvallis</strain>
    </source>
</reference>
<dbReference type="AlphaFoldDB" id="Q9WWT6"/>
<evidence type="ECO:0000313" key="1">
    <source>
        <dbReference type="EMBL" id="AAD28161.1"/>
    </source>
</evidence>
<sequence>MAHQRTHLLAIGFGVLVDETLEVFVVTVDQPVTPALQVVESLVVLASRAVHLFEQGVDGIQVLYAHQLADERHVALTGAMSGVLAGFSQCFAQLVGQRQACQGIGLERGQALANSTSACCPGIGAACAWTRPGAPCWTFAISIARNRTSVGSHTPCSWPIAACCRRFLPMN</sequence>
<proteinExistence type="predicted"/>
<accession>Q9WWT6</accession>
<organism evidence="1">
    <name type="scientific">Pseudomonas putida</name>
    <name type="common">Arthrobacter siderocapsulatus</name>
    <dbReference type="NCBI Taxonomy" id="303"/>
    <lineage>
        <taxon>Bacteria</taxon>
        <taxon>Pseudomonadati</taxon>
        <taxon>Pseudomonadota</taxon>
        <taxon>Gammaproteobacteria</taxon>
        <taxon>Pseudomonadales</taxon>
        <taxon>Pseudomonadaceae</taxon>
        <taxon>Pseudomonas</taxon>
    </lineage>
</organism>